<evidence type="ECO:0000256" key="2">
    <source>
        <dbReference type="ARBA" id="ARBA00023002"/>
    </source>
</evidence>
<proteinExistence type="inferred from homology"/>
<feature type="compositionally biased region" description="Polar residues" evidence="3">
    <location>
        <begin position="280"/>
        <end position="290"/>
    </location>
</feature>
<dbReference type="GO" id="GO:0016491">
    <property type="term" value="F:oxidoreductase activity"/>
    <property type="evidence" value="ECO:0007669"/>
    <property type="project" value="UniProtKB-KW"/>
</dbReference>
<dbReference type="STRING" id="546871.SAMN04488543_1992"/>
<protein>
    <submittedName>
        <fullName evidence="4">Short chain dehydrogenase</fullName>
    </submittedName>
</protein>
<dbReference type="InterPro" id="IPR036291">
    <property type="entry name" value="NAD(P)-bd_dom_sf"/>
</dbReference>
<dbReference type="PANTHER" id="PTHR24320:SF274">
    <property type="entry name" value="CHAIN DEHYDROGENASE, PUTATIVE (AFU_ORTHOLOGUE AFUA_4G00440)-RELATED"/>
    <property type="match status" value="1"/>
</dbReference>
<dbReference type="Proteomes" id="UP000199092">
    <property type="component" value="Chromosome I"/>
</dbReference>
<evidence type="ECO:0000313" key="5">
    <source>
        <dbReference type="Proteomes" id="UP000199092"/>
    </source>
</evidence>
<keyword evidence="5" id="KW-1185">Reference proteome</keyword>
<dbReference type="Pfam" id="PF00106">
    <property type="entry name" value="adh_short"/>
    <property type="match status" value="1"/>
</dbReference>
<dbReference type="SUPFAM" id="SSF51735">
    <property type="entry name" value="NAD(P)-binding Rossmann-fold domains"/>
    <property type="match status" value="1"/>
</dbReference>
<dbReference type="PRINTS" id="PR00081">
    <property type="entry name" value="GDHRDH"/>
</dbReference>
<evidence type="ECO:0000256" key="3">
    <source>
        <dbReference type="SAM" id="MobiDB-lite"/>
    </source>
</evidence>
<dbReference type="AlphaFoldDB" id="A0A1H1TC28"/>
<evidence type="ECO:0000256" key="1">
    <source>
        <dbReference type="ARBA" id="ARBA00006484"/>
    </source>
</evidence>
<comment type="similarity">
    <text evidence="1">Belongs to the short-chain dehydrogenases/reductases (SDR) family.</text>
</comment>
<keyword evidence="2" id="KW-0560">Oxidoreductase</keyword>
<dbReference type="EMBL" id="LT629749">
    <property type="protein sequence ID" value="SDS57865.1"/>
    <property type="molecule type" value="Genomic_DNA"/>
</dbReference>
<reference evidence="4 5" key="1">
    <citation type="submission" date="2016-10" db="EMBL/GenBank/DDBJ databases">
        <authorList>
            <person name="de Groot N.N."/>
        </authorList>
    </citation>
    <scope>NUCLEOTIDE SEQUENCE [LARGE SCALE GENOMIC DNA]</scope>
    <source>
        <strain evidence="4 5">DSM 21741</strain>
    </source>
</reference>
<organism evidence="4 5">
    <name type="scientific">Friedmanniella luteola</name>
    <dbReference type="NCBI Taxonomy" id="546871"/>
    <lineage>
        <taxon>Bacteria</taxon>
        <taxon>Bacillati</taxon>
        <taxon>Actinomycetota</taxon>
        <taxon>Actinomycetes</taxon>
        <taxon>Propionibacteriales</taxon>
        <taxon>Nocardioidaceae</taxon>
        <taxon>Friedmanniella</taxon>
    </lineage>
</organism>
<dbReference type="PANTHER" id="PTHR24320">
    <property type="entry name" value="RETINOL DEHYDROGENASE"/>
    <property type="match status" value="1"/>
</dbReference>
<gene>
    <name evidence="4" type="ORF">SAMN04488543_1992</name>
</gene>
<feature type="compositionally biased region" description="Polar residues" evidence="3">
    <location>
        <begin position="298"/>
        <end position="308"/>
    </location>
</feature>
<dbReference type="InterPro" id="IPR002347">
    <property type="entry name" value="SDR_fam"/>
</dbReference>
<evidence type="ECO:0000313" key="4">
    <source>
        <dbReference type="EMBL" id="SDS57865.1"/>
    </source>
</evidence>
<feature type="region of interest" description="Disordered" evidence="3">
    <location>
        <begin position="224"/>
        <end position="308"/>
    </location>
</feature>
<accession>A0A1H1TC28</accession>
<sequence>MTTVLITGATDGIGRATAALLVSRGHDVLVHARSLERGGPVLADLAGGPGTARLVTGDLSRPDEVRALAAQVREAGGVDSLVHNAGVWVRGGTPPRTADGVETTLAVNVLAPHLLTALLGDAVRDRLVWLGSGMAGSGRPDPDRLGAVTDPQQAYRDSKACDVALAVAWARRRPDLASAALDPGWVPTKLASAGAPGRVADSADSLAFCALPVAEGGADLGTRSLLEGARPGPAAGTAPRRRAGGSPRGGLRPAHETGLRTTHRSRTVSRLWPCAEAGSTRPTSRNPSFSRTRRDARFQSQTPAHSRR</sequence>
<feature type="compositionally biased region" description="Low complexity" evidence="3">
    <location>
        <begin position="228"/>
        <end position="238"/>
    </location>
</feature>
<dbReference type="Gene3D" id="3.40.50.720">
    <property type="entry name" value="NAD(P)-binding Rossmann-like Domain"/>
    <property type="match status" value="1"/>
</dbReference>
<name>A0A1H1TC28_9ACTN</name>
<dbReference type="OrthoDB" id="56744at2"/>